<evidence type="ECO:0000313" key="9">
    <source>
        <dbReference type="Proteomes" id="UP000193963"/>
    </source>
</evidence>
<dbReference type="GO" id="GO:0005886">
    <property type="term" value="C:plasma membrane"/>
    <property type="evidence" value="ECO:0007669"/>
    <property type="project" value="UniProtKB-SubCell"/>
</dbReference>
<dbReference type="OrthoDB" id="8969999at2"/>
<evidence type="ECO:0000256" key="4">
    <source>
        <dbReference type="ARBA" id="ARBA00022692"/>
    </source>
</evidence>
<dbReference type="InterPro" id="IPR014047">
    <property type="entry name" value="Chr_Tranpt_l_chain"/>
</dbReference>
<dbReference type="PANTHER" id="PTHR33567">
    <property type="entry name" value="CHROMATE ION TRANSPORTER (EUROFUNG)"/>
    <property type="match status" value="1"/>
</dbReference>
<dbReference type="AlphaFoldDB" id="A0A1X6YKI7"/>
<dbReference type="NCBIfam" id="TIGR00937">
    <property type="entry name" value="2A51"/>
    <property type="match status" value="1"/>
</dbReference>
<protein>
    <submittedName>
        <fullName evidence="8">Chromate transport protein</fullName>
    </submittedName>
</protein>
<feature type="transmembrane region" description="Helical" evidence="7">
    <location>
        <begin position="203"/>
        <end position="222"/>
    </location>
</feature>
<sequence length="425" mass="44595">MPSDPRAPAWRELFQAFGRIGVMSFGGPAAQISVMHGELVDRRRWLSEDSFLGALSFCMLLPGPEAMQLATYSGWRLRGVAGGLMAGLLFVLPGAAVVAALALAYVQWGTLPGVQAAFMGIKALVVALVLQALWRLSQRALPGWAQRAWAVAGFVAIFALGVPFPLLILVAALWGLWRGGAARAQATPVPPTSGTAPSWRRSLVTATLWAVAWLAPVLLLRLSGATFLADLGAFFARLAVLSFGGAYALLAWMAQVTVDQHGWLTPGQMIDALGLAETTPGPLILVTQFVAMVAGAVRAGPELGLAAGALTLWVTFVPCFLFIFVLAPHVERLLALPRLKAALAAVTAAVVGVIASLALWFTLHVLFDTIRGAGAPPLPVWESFQPLAAALVALALALVFILRTGLLTNLVAMAALGLAAVQLGL</sequence>
<feature type="transmembrane region" description="Helical" evidence="7">
    <location>
        <begin position="339"/>
        <end position="363"/>
    </location>
</feature>
<keyword evidence="5 7" id="KW-1133">Transmembrane helix</keyword>
<dbReference type="RefSeq" id="WP_085886696.1">
    <property type="nucleotide sequence ID" value="NZ_FWFN01000002.1"/>
</dbReference>
<dbReference type="PIRSF" id="PIRSF004810">
    <property type="entry name" value="ChrA"/>
    <property type="match status" value="1"/>
</dbReference>
<feature type="transmembrane region" description="Helical" evidence="7">
    <location>
        <begin position="114"/>
        <end position="136"/>
    </location>
</feature>
<feature type="transmembrane region" description="Helical" evidence="7">
    <location>
        <begin position="51"/>
        <end position="72"/>
    </location>
</feature>
<dbReference type="InterPro" id="IPR003370">
    <property type="entry name" value="Chromate_transpt"/>
</dbReference>
<feature type="transmembrane region" description="Helical" evidence="7">
    <location>
        <begin position="84"/>
        <end position="108"/>
    </location>
</feature>
<dbReference type="GO" id="GO:0015109">
    <property type="term" value="F:chromate transmembrane transporter activity"/>
    <property type="evidence" value="ECO:0007669"/>
    <property type="project" value="InterPro"/>
</dbReference>
<feature type="transmembrane region" description="Helical" evidence="7">
    <location>
        <begin position="305"/>
        <end position="327"/>
    </location>
</feature>
<dbReference type="PANTHER" id="PTHR33567:SF3">
    <property type="entry name" value="CHROMATE ION TRANSPORTER (EUROFUNG)"/>
    <property type="match status" value="1"/>
</dbReference>
<evidence type="ECO:0000256" key="2">
    <source>
        <dbReference type="ARBA" id="ARBA00005262"/>
    </source>
</evidence>
<evidence type="ECO:0000256" key="5">
    <source>
        <dbReference type="ARBA" id="ARBA00022989"/>
    </source>
</evidence>
<dbReference type="EMBL" id="FWFN01000002">
    <property type="protein sequence ID" value="SLN23723.1"/>
    <property type="molecule type" value="Genomic_DNA"/>
</dbReference>
<accession>A0A1X6YKI7</accession>
<comment type="subcellular location">
    <subcellularLocation>
        <location evidence="1">Cell membrane</location>
        <topology evidence="1">Multi-pass membrane protein</topology>
    </subcellularLocation>
</comment>
<reference evidence="9" key="1">
    <citation type="submission" date="2017-03" db="EMBL/GenBank/DDBJ databases">
        <authorList>
            <person name="Rodrigo-Torres L."/>
            <person name="Arahal R.D."/>
            <person name="Lucena T."/>
        </authorList>
    </citation>
    <scope>NUCLEOTIDE SEQUENCE [LARGE SCALE GENOMIC DNA]</scope>
    <source>
        <strain evidence="9">CECT 7751</strain>
    </source>
</reference>
<gene>
    <name evidence="8" type="primary">chrA</name>
    <name evidence="8" type="ORF">PSM7751_00773</name>
</gene>
<dbReference type="Proteomes" id="UP000193963">
    <property type="component" value="Unassembled WGS sequence"/>
</dbReference>
<keyword evidence="3" id="KW-1003">Cell membrane</keyword>
<evidence type="ECO:0000256" key="3">
    <source>
        <dbReference type="ARBA" id="ARBA00022475"/>
    </source>
</evidence>
<name>A0A1X6YKI7_9RHOB</name>
<keyword evidence="6 7" id="KW-0472">Membrane</keyword>
<evidence type="ECO:0000256" key="1">
    <source>
        <dbReference type="ARBA" id="ARBA00004651"/>
    </source>
</evidence>
<feature type="transmembrane region" description="Helical" evidence="7">
    <location>
        <begin position="234"/>
        <end position="254"/>
    </location>
</feature>
<proteinExistence type="inferred from homology"/>
<evidence type="ECO:0000256" key="6">
    <source>
        <dbReference type="ARBA" id="ARBA00023136"/>
    </source>
</evidence>
<evidence type="ECO:0000313" key="8">
    <source>
        <dbReference type="EMBL" id="SLN23723.1"/>
    </source>
</evidence>
<keyword evidence="9" id="KW-1185">Reference proteome</keyword>
<dbReference type="Pfam" id="PF02417">
    <property type="entry name" value="Chromate_transp"/>
    <property type="match status" value="2"/>
</dbReference>
<organism evidence="8 9">
    <name type="scientific">Pseudooceanicola marinus</name>
    <dbReference type="NCBI Taxonomy" id="396013"/>
    <lineage>
        <taxon>Bacteria</taxon>
        <taxon>Pseudomonadati</taxon>
        <taxon>Pseudomonadota</taxon>
        <taxon>Alphaproteobacteria</taxon>
        <taxon>Rhodobacterales</taxon>
        <taxon>Paracoccaceae</taxon>
        <taxon>Pseudooceanicola</taxon>
    </lineage>
</organism>
<feature type="transmembrane region" description="Helical" evidence="7">
    <location>
        <begin position="148"/>
        <end position="177"/>
    </location>
</feature>
<feature type="transmembrane region" description="Helical" evidence="7">
    <location>
        <begin position="406"/>
        <end position="424"/>
    </location>
</feature>
<evidence type="ECO:0000256" key="7">
    <source>
        <dbReference type="SAM" id="Phobius"/>
    </source>
</evidence>
<comment type="similarity">
    <text evidence="2">Belongs to the chromate ion transporter (CHR) (TC 2.A.51) family.</text>
</comment>
<keyword evidence="4 7" id="KW-0812">Transmembrane</keyword>